<feature type="signal peptide" evidence="7">
    <location>
        <begin position="1"/>
        <end position="20"/>
    </location>
</feature>
<evidence type="ECO:0000256" key="6">
    <source>
        <dbReference type="ARBA" id="ARBA00022729"/>
    </source>
</evidence>
<dbReference type="AlphaFoldDB" id="A0AAQ4ERJ2"/>
<keyword evidence="5" id="KW-0789">Thiol protease inhibitor</keyword>
<comment type="similarity">
    <text evidence="2">Belongs to the cystatin family.</text>
</comment>
<dbReference type="SUPFAM" id="SSF54403">
    <property type="entry name" value="Cystatin/monellin"/>
    <property type="match status" value="1"/>
</dbReference>
<dbReference type="CDD" id="cd00042">
    <property type="entry name" value="CY"/>
    <property type="match status" value="1"/>
</dbReference>
<evidence type="ECO:0000313" key="10">
    <source>
        <dbReference type="Proteomes" id="UP001321473"/>
    </source>
</evidence>
<evidence type="ECO:0000313" key="9">
    <source>
        <dbReference type="EMBL" id="KAK8777404.1"/>
    </source>
</evidence>
<protein>
    <recommendedName>
        <fullName evidence="8">Cystatin domain-containing protein</fullName>
    </recommendedName>
</protein>
<evidence type="ECO:0000256" key="4">
    <source>
        <dbReference type="ARBA" id="ARBA00022690"/>
    </source>
</evidence>
<dbReference type="SMART" id="SM00043">
    <property type="entry name" value="CY"/>
    <property type="match status" value="1"/>
</dbReference>
<evidence type="ECO:0000259" key="8">
    <source>
        <dbReference type="SMART" id="SM00043"/>
    </source>
</evidence>
<organism evidence="9 10">
    <name type="scientific">Amblyomma americanum</name>
    <name type="common">Lone star tick</name>
    <dbReference type="NCBI Taxonomy" id="6943"/>
    <lineage>
        <taxon>Eukaryota</taxon>
        <taxon>Metazoa</taxon>
        <taxon>Ecdysozoa</taxon>
        <taxon>Arthropoda</taxon>
        <taxon>Chelicerata</taxon>
        <taxon>Arachnida</taxon>
        <taxon>Acari</taxon>
        <taxon>Parasitiformes</taxon>
        <taxon>Ixodida</taxon>
        <taxon>Ixodoidea</taxon>
        <taxon>Ixodidae</taxon>
        <taxon>Amblyomminae</taxon>
        <taxon>Amblyomma</taxon>
    </lineage>
</organism>
<dbReference type="GO" id="GO:0004869">
    <property type="term" value="F:cysteine-type endopeptidase inhibitor activity"/>
    <property type="evidence" value="ECO:0007669"/>
    <property type="project" value="UniProtKB-KW"/>
</dbReference>
<dbReference type="InterPro" id="IPR000010">
    <property type="entry name" value="Cystatin_dom"/>
</dbReference>
<comment type="caution">
    <text evidence="9">The sequence shown here is derived from an EMBL/GenBank/DDBJ whole genome shotgun (WGS) entry which is preliminary data.</text>
</comment>
<name>A0AAQ4ERJ2_AMBAM</name>
<dbReference type="InterPro" id="IPR046350">
    <property type="entry name" value="Cystatin_sf"/>
</dbReference>
<keyword evidence="3" id="KW-0964">Secreted</keyword>
<comment type="subcellular location">
    <subcellularLocation>
        <location evidence="1">Secreted</location>
    </subcellularLocation>
</comment>
<evidence type="ECO:0000256" key="3">
    <source>
        <dbReference type="ARBA" id="ARBA00022525"/>
    </source>
</evidence>
<gene>
    <name evidence="9" type="ORF">V5799_029251</name>
</gene>
<keyword evidence="6 7" id="KW-0732">Signal</keyword>
<evidence type="ECO:0000256" key="2">
    <source>
        <dbReference type="ARBA" id="ARBA00009403"/>
    </source>
</evidence>
<proteinExistence type="inferred from homology"/>
<keyword evidence="4" id="KW-0646">Protease inhibitor</keyword>
<dbReference type="GO" id="GO:0005737">
    <property type="term" value="C:cytoplasm"/>
    <property type="evidence" value="ECO:0007669"/>
    <property type="project" value="TreeGrafter"/>
</dbReference>
<dbReference type="GO" id="GO:0005615">
    <property type="term" value="C:extracellular space"/>
    <property type="evidence" value="ECO:0007669"/>
    <property type="project" value="TreeGrafter"/>
</dbReference>
<evidence type="ECO:0000256" key="5">
    <source>
        <dbReference type="ARBA" id="ARBA00022704"/>
    </source>
</evidence>
<dbReference type="Proteomes" id="UP001321473">
    <property type="component" value="Unassembled WGS sequence"/>
</dbReference>
<dbReference type="PANTHER" id="PTHR46186">
    <property type="entry name" value="CYSTATIN"/>
    <property type="match status" value="1"/>
</dbReference>
<evidence type="ECO:0000256" key="1">
    <source>
        <dbReference type="ARBA" id="ARBA00004613"/>
    </source>
</evidence>
<feature type="chain" id="PRO_5042999702" description="Cystatin domain-containing protein" evidence="7">
    <location>
        <begin position="21"/>
        <end position="132"/>
    </location>
</feature>
<dbReference type="EMBL" id="JARKHS020011894">
    <property type="protein sequence ID" value="KAK8777404.1"/>
    <property type="molecule type" value="Genomic_DNA"/>
</dbReference>
<dbReference type="PANTHER" id="PTHR46186:SF2">
    <property type="entry name" value="CYSTATIN"/>
    <property type="match status" value="1"/>
</dbReference>
<dbReference type="Gene3D" id="3.10.450.10">
    <property type="match status" value="1"/>
</dbReference>
<dbReference type="GO" id="GO:0031982">
    <property type="term" value="C:vesicle"/>
    <property type="evidence" value="ECO:0007669"/>
    <property type="project" value="TreeGrafter"/>
</dbReference>
<sequence>MASSFVLAVILMAAFACGGAEEERLVGGWVKHSVDGDPLYAELAHFAISKQKTNRDFFDTVLELTAVESQVVTGATYRLTFKTAESTCRVTETYTKERCLPKTGNVKDICTAVIYVPLEEPRAISSFTCDSA</sequence>
<reference evidence="9 10" key="1">
    <citation type="journal article" date="2023" name="Arcadia Sci">
        <title>De novo assembly of a long-read Amblyomma americanum tick genome.</title>
        <authorList>
            <person name="Chou S."/>
            <person name="Poskanzer K.E."/>
            <person name="Rollins M."/>
            <person name="Thuy-Boun P.S."/>
        </authorList>
    </citation>
    <scope>NUCLEOTIDE SEQUENCE [LARGE SCALE GENOMIC DNA]</scope>
    <source>
        <strain evidence="9">F_SG_1</strain>
        <tissue evidence="9">Salivary glands</tissue>
    </source>
</reference>
<dbReference type="Pfam" id="PF00031">
    <property type="entry name" value="Cystatin"/>
    <property type="match status" value="1"/>
</dbReference>
<evidence type="ECO:0000256" key="7">
    <source>
        <dbReference type="SAM" id="SignalP"/>
    </source>
</evidence>
<accession>A0AAQ4ERJ2</accession>
<feature type="domain" description="Cystatin" evidence="8">
    <location>
        <begin position="24"/>
        <end position="130"/>
    </location>
</feature>
<keyword evidence="10" id="KW-1185">Reference proteome</keyword>